<organism evidence="6 7">
    <name type="scientific">Chroococcidiopsis thermalis (strain PCC 7203)</name>
    <dbReference type="NCBI Taxonomy" id="251229"/>
    <lineage>
        <taxon>Bacteria</taxon>
        <taxon>Bacillati</taxon>
        <taxon>Cyanobacteriota</taxon>
        <taxon>Cyanophyceae</taxon>
        <taxon>Chroococcidiopsidales</taxon>
        <taxon>Chroococcidiopsidaceae</taxon>
        <taxon>Chroococcidiopsis</taxon>
    </lineage>
</organism>
<dbReference type="PRINTS" id="PR00757">
    <property type="entry name" value="AMINEOXDASEF"/>
</dbReference>
<dbReference type="InterPro" id="IPR050703">
    <property type="entry name" value="Flavin_MAO"/>
</dbReference>
<dbReference type="HOGENOM" id="CLU_004498_0_4_3"/>
<evidence type="ECO:0000256" key="1">
    <source>
        <dbReference type="ARBA" id="ARBA00001974"/>
    </source>
</evidence>
<dbReference type="PANTHER" id="PTHR43563">
    <property type="entry name" value="AMINE OXIDASE"/>
    <property type="match status" value="1"/>
</dbReference>
<comment type="cofactor">
    <cofactor evidence="1">
        <name>FAD</name>
        <dbReference type="ChEBI" id="CHEBI:57692"/>
    </cofactor>
</comment>
<comment type="similarity">
    <text evidence="2">Belongs to the flavin monoamine oxidase family.</text>
</comment>
<evidence type="ECO:0000313" key="6">
    <source>
        <dbReference type="EMBL" id="AFY86180.1"/>
    </source>
</evidence>
<evidence type="ECO:0000256" key="3">
    <source>
        <dbReference type="ARBA" id="ARBA00023002"/>
    </source>
</evidence>
<sequence length="445" mass="49377">MISDRQNIQVSVAIVGGGLSGMSAAWELYQAGIDSLVVLEANDRIGGRTFNQLHPKIGYVEMGGTWVGRTQTAVLDLARQLGVATKQGKVDGATIYGYQGIWTMHEDNPSESATPAQKDFAQVMAKFEQLSQNVPLDAPWNTPNAETLDSISAGEWIDRNTETIEARAWMAGSIRQGIAGDPHQVSMLFVLYFMANAGFFDLRETAEDYRLVGGSHSLTLKIAEHLGDRVWLNTRVREISHGDRVRLVTKRGVIQADYAIVAMMPKDAGKIHFDPPLPAIHQQLISEWQQMSWIKFFCLYPRPLWWGKAASGHYYSMDTEAEVFDVSPDDGSYGLLIGFFEPKYSNLSEVERRKCAIQTVTDMFGIAGAAPEEYFEIDYTQQSWTSGCVAALPPGLLTQAGAALNEPVGRIYWAGTERSTRWINYMDGAVRSGQHAARQILEQLI</sequence>
<dbReference type="Proteomes" id="UP000010384">
    <property type="component" value="Chromosome"/>
</dbReference>
<dbReference type="Gene3D" id="1.10.405.10">
    <property type="entry name" value="Guanine Nucleotide Dissociation Inhibitor, domain 1"/>
    <property type="match status" value="1"/>
</dbReference>
<dbReference type="SUPFAM" id="SSF51905">
    <property type="entry name" value="FAD/NAD(P)-binding domain"/>
    <property type="match status" value="1"/>
</dbReference>
<dbReference type="KEGG" id="cthe:Chro_0634"/>
<dbReference type="Gene3D" id="3.50.50.60">
    <property type="entry name" value="FAD/NAD(P)-binding domain"/>
    <property type="match status" value="1"/>
</dbReference>
<feature type="binding site" evidence="4">
    <location>
        <position position="236"/>
    </location>
    <ligand>
        <name>FAD</name>
        <dbReference type="ChEBI" id="CHEBI:57692"/>
    </ligand>
</feature>
<dbReference type="GO" id="GO:0016491">
    <property type="term" value="F:oxidoreductase activity"/>
    <property type="evidence" value="ECO:0007669"/>
    <property type="project" value="UniProtKB-KW"/>
</dbReference>
<dbReference type="InterPro" id="IPR001613">
    <property type="entry name" value="Flavin_amine_oxidase"/>
</dbReference>
<dbReference type="Pfam" id="PF01593">
    <property type="entry name" value="Amino_oxidase"/>
    <property type="match status" value="1"/>
</dbReference>
<proteinExistence type="inferred from homology"/>
<reference evidence="6 7" key="1">
    <citation type="submission" date="2012-06" db="EMBL/GenBank/DDBJ databases">
        <title>Finished chromosome of genome of Chroococcidiopsis thermalis PCC 7203.</title>
        <authorList>
            <consortium name="US DOE Joint Genome Institute"/>
            <person name="Gugger M."/>
            <person name="Coursin T."/>
            <person name="Rippka R."/>
            <person name="Tandeau De Marsac N."/>
            <person name="Huntemann M."/>
            <person name="Wei C.-L."/>
            <person name="Han J."/>
            <person name="Detter J.C."/>
            <person name="Han C."/>
            <person name="Tapia R."/>
            <person name="Davenport K."/>
            <person name="Daligault H."/>
            <person name="Erkkila T."/>
            <person name="Gu W."/>
            <person name="Munk A.C.C."/>
            <person name="Teshima H."/>
            <person name="Xu Y."/>
            <person name="Chain P."/>
            <person name="Chen A."/>
            <person name="Krypides N."/>
            <person name="Mavromatis K."/>
            <person name="Markowitz V."/>
            <person name="Szeto E."/>
            <person name="Ivanova N."/>
            <person name="Mikhailova N."/>
            <person name="Ovchinnikova G."/>
            <person name="Pagani I."/>
            <person name="Pati A."/>
            <person name="Goodwin L."/>
            <person name="Peters L."/>
            <person name="Pitluck S."/>
            <person name="Woyke T."/>
            <person name="Kerfeld C."/>
        </authorList>
    </citation>
    <scope>NUCLEOTIDE SEQUENCE [LARGE SCALE GENOMIC DNA]</scope>
    <source>
        <strain evidence="6 7">PCC 7203</strain>
    </source>
</reference>
<evidence type="ECO:0000256" key="2">
    <source>
        <dbReference type="ARBA" id="ARBA00005995"/>
    </source>
</evidence>
<accession>K9TUE2</accession>
<dbReference type="RefSeq" id="WP_015152731.1">
    <property type="nucleotide sequence ID" value="NC_019695.1"/>
</dbReference>
<name>K9TUE2_CHRTP</name>
<dbReference type="InterPro" id="IPR002937">
    <property type="entry name" value="Amino_oxidase"/>
</dbReference>
<feature type="binding site" evidence="4">
    <location>
        <position position="20"/>
    </location>
    <ligand>
        <name>FAD</name>
        <dbReference type="ChEBI" id="CHEBI:57692"/>
    </ligand>
</feature>
<dbReference type="STRING" id="251229.Chro_0634"/>
<dbReference type="Gene3D" id="3.90.660.10">
    <property type="match status" value="1"/>
</dbReference>
<dbReference type="PANTHER" id="PTHR43563:SF1">
    <property type="entry name" value="AMINE OXIDASE [FLAVIN-CONTAINING] B"/>
    <property type="match status" value="1"/>
</dbReference>
<keyword evidence="3" id="KW-0560">Oxidoreductase</keyword>
<evidence type="ECO:0000256" key="4">
    <source>
        <dbReference type="PIRSR" id="PIRSR601613-1"/>
    </source>
</evidence>
<dbReference type="eggNOG" id="COG1231">
    <property type="taxonomic scope" value="Bacteria"/>
</dbReference>
<dbReference type="InParanoid" id="K9TUE2"/>
<dbReference type="OrthoDB" id="547674at2"/>
<dbReference type="InterPro" id="IPR036188">
    <property type="entry name" value="FAD/NAD-bd_sf"/>
</dbReference>
<feature type="binding site" evidence="4">
    <location>
        <position position="417"/>
    </location>
    <ligand>
        <name>FAD</name>
        <dbReference type="ChEBI" id="CHEBI:57692"/>
    </ligand>
</feature>
<feature type="binding site" evidence="4">
    <location>
        <begin position="40"/>
        <end position="41"/>
    </location>
    <ligand>
        <name>FAD</name>
        <dbReference type="ChEBI" id="CHEBI:57692"/>
    </ligand>
</feature>
<protein>
    <submittedName>
        <fullName evidence="6">Amine oxidase</fullName>
    </submittedName>
</protein>
<dbReference type="SUPFAM" id="SSF54373">
    <property type="entry name" value="FAD-linked reductases, C-terminal domain"/>
    <property type="match status" value="1"/>
</dbReference>
<gene>
    <name evidence="6" type="ORF">Chro_0634</name>
</gene>
<keyword evidence="7" id="KW-1185">Reference proteome</keyword>
<feature type="domain" description="Amine oxidase" evidence="5">
    <location>
        <begin position="19"/>
        <end position="441"/>
    </location>
</feature>
<evidence type="ECO:0000313" key="7">
    <source>
        <dbReference type="Proteomes" id="UP000010384"/>
    </source>
</evidence>
<evidence type="ECO:0000259" key="5">
    <source>
        <dbReference type="Pfam" id="PF01593"/>
    </source>
</evidence>
<dbReference type="EMBL" id="CP003597">
    <property type="protein sequence ID" value="AFY86180.1"/>
    <property type="molecule type" value="Genomic_DNA"/>
</dbReference>
<dbReference type="AlphaFoldDB" id="K9TUE2"/>
<feature type="binding site" evidence="4">
    <location>
        <position position="339"/>
    </location>
    <ligand>
        <name>substrate</name>
    </ligand>
</feature>